<reference evidence="1 2" key="1">
    <citation type="submission" date="2019-07" db="EMBL/GenBank/DDBJ databases">
        <title>Aquicoccus porphyridii gen. nov., sp. nov., isolated from a small marine red alga, Porphyridium marinum.</title>
        <authorList>
            <person name="Liu L."/>
        </authorList>
    </citation>
    <scope>NUCLEOTIDE SEQUENCE [LARGE SCALE GENOMIC DNA]</scope>
    <source>
        <strain evidence="1 2">L1 8-17</strain>
    </source>
</reference>
<keyword evidence="2" id="KW-1185">Reference proteome</keyword>
<gene>
    <name evidence="1" type="ORF">FLO80_11275</name>
</gene>
<protein>
    <submittedName>
        <fullName evidence="1">Uncharacterized protein</fullName>
    </submittedName>
</protein>
<comment type="caution">
    <text evidence="1">The sequence shown here is derived from an EMBL/GenBank/DDBJ whole genome shotgun (WGS) entry which is preliminary data.</text>
</comment>
<name>A0A5A9ZD85_9RHOB</name>
<organism evidence="1 2">
    <name type="scientific">Aquicoccus porphyridii</name>
    <dbReference type="NCBI Taxonomy" id="1852029"/>
    <lineage>
        <taxon>Bacteria</taxon>
        <taxon>Pseudomonadati</taxon>
        <taxon>Pseudomonadota</taxon>
        <taxon>Alphaproteobacteria</taxon>
        <taxon>Rhodobacterales</taxon>
        <taxon>Paracoccaceae</taxon>
        <taxon>Aquicoccus</taxon>
    </lineage>
</organism>
<dbReference type="Proteomes" id="UP000325291">
    <property type="component" value="Unassembled WGS sequence"/>
</dbReference>
<accession>A0A5A9ZD85</accession>
<sequence length="65" mass="7292">MTGAQGHVQMVTRMMVHGQSPQAASDAPRWRFVSGRRVALGHASHCHTGLYPNFCYHLTESTDYF</sequence>
<dbReference type="EMBL" id="VINQ01000007">
    <property type="protein sequence ID" value="KAA0914942.1"/>
    <property type="molecule type" value="Genomic_DNA"/>
</dbReference>
<evidence type="ECO:0000313" key="1">
    <source>
        <dbReference type="EMBL" id="KAA0914942.1"/>
    </source>
</evidence>
<dbReference type="AlphaFoldDB" id="A0A5A9ZD85"/>
<proteinExistence type="predicted"/>
<evidence type="ECO:0000313" key="2">
    <source>
        <dbReference type="Proteomes" id="UP000325291"/>
    </source>
</evidence>